<dbReference type="AlphaFoldDB" id="A0A5B7IYU9"/>
<proteinExistence type="predicted"/>
<feature type="region of interest" description="Disordered" evidence="1">
    <location>
        <begin position="1"/>
        <end position="62"/>
    </location>
</feature>
<dbReference type="Proteomes" id="UP000324222">
    <property type="component" value="Unassembled WGS sequence"/>
</dbReference>
<keyword evidence="3" id="KW-1185">Reference proteome</keyword>
<comment type="caution">
    <text evidence="2">The sequence shown here is derived from an EMBL/GenBank/DDBJ whole genome shotgun (WGS) entry which is preliminary data.</text>
</comment>
<accession>A0A5B7IYU9</accession>
<sequence length="62" mass="7129">MCGITRVATRITTPRHVFEPREQKANKVRRRNGPRGGALQNNGMAPPFPPPRPRYSGERRYK</sequence>
<organism evidence="2 3">
    <name type="scientific">Portunus trituberculatus</name>
    <name type="common">Swimming crab</name>
    <name type="synonym">Neptunus trituberculatus</name>
    <dbReference type="NCBI Taxonomy" id="210409"/>
    <lineage>
        <taxon>Eukaryota</taxon>
        <taxon>Metazoa</taxon>
        <taxon>Ecdysozoa</taxon>
        <taxon>Arthropoda</taxon>
        <taxon>Crustacea</taxon>
        <taxon>Multicrustacea</taxon>
        <taxon>Malacostraca</taxon>
        <taxon>Eumalacostraca</taxon>
        <taxon>Eucarida</taxon>
        <taxon>Decapoda</taxon>
        <taxon>Pleocyemata</taxon>
        <taxon>Brachyura</taxon>
        <taxon>Eubrachyura</taxon>
        <taxon>Portunoidea</taxon>
        <taxon>Portunidae</taxon>
        <taxon>Portuninae</taxon>
        <taxon>Portunus</taxon>
    </lineage>
</organism>
<reference evidence="2 3" key="1">
    <citation type="submission" date="2019-05" db="EMBL/GenBank/DDBJ databases">
        <title>Another draft genome of Portunus trituberculatus and its Hox gene families provides insights of decapod evolution.</title>
        <authorList>
            <person name="Jeong J.-H."/>
            <person name="Song I."/>
            <person name="Kim S."/>
            <person name="Choi T."/>
            <person name="Kim D."/>
            <person name="Ryu S."/>
            <person name="Kim W."/>
        </authorList>
    </citation>
    <scope>NUCLEOTIDE SEQUENCE [LARGE SCALE GENOMIC DNA]</scope>
    <source>
        <tissue evidence="2">Muscle</tissue>
    </source>
</reference>
<protein>
    <submittedName>
        <fullName evidence="2">Uncharacterized protein</fullName>
    </submittedName>
</protein>
<name>A0A5B7IYU9_PORTR</name>
<dbReference type="EMBL" id="VSRR010085313">
    <property type="protein sequence ID" value="MPC90711.1"/>
    <property type="molecule type" value="Genomic_DNA"/>
</dbReference>
<evidence type="ECO:0000313" key="2">
    <source>
        <dbReference type="EMBL" id="MPC90711.1"/>
    </source>
</evidence>
<evidence type="ECO:0000256" key="1">
    <source>
        <dbReference type="SAM" id="MobiDB-lite"/>
    </source>
</evidence>
<feature type="compositionally biased region" description="Basic and acidic residues" evidence="1">
    <location>
        <begin position="16"/>
        <end position="25"/>
    </location>
</feature>
<gene>
    <name evidence="2" type="ORF">E2C01_085708</name>
</gene>
<evidence type="ECO:0000313" key="3">
    <source>
        <dbReference type="Proteomes" id="UP000324222"/>
    </source>
</evidence>